<keyword evidence="2" id="KW-0012">Acyltransferase</keyword>
<dbReference type="Pfam" id="PF02458">
    <property type="entry name" value="Transferase"/>
    <property type="match status" value="1"/>
</dbReference>
<dbReference type="GO" id="GO:0016746">
    <property type="term" value="F:acyltransferase activity"/>
    <property type="evidence" value="ECO:0007669"/>
    <property type="project" value="UniProtKB-KW"/>
</dbReference>
<dbReference type="InterPro" id="IPR023213">
    <property type="entry name" value="CAT-like_dom_sf"/>
</dbReference>
<dbReference type="RefSeq" id="WP_379885556.1">
    <property type="nucleotide sequence ID" value="NZ_JBHSDI010000007.1"/>
</dbReference>
<keyword evidence="3" id="KW-1185">Reference proteome</keyword>
<evidence type="ECO:0000313" key="2">
    <source>
        <dbReference type="EMBL" id="MFC4258188.1"/>
    </source>
</evidence>
<dbReference type="Proteomes" id="UP001595798">
    <property type="component" value="Unassembled WGS sequence"/>
</dbReference>
<dbReference type="PANTHER" id="PTHR31642:SF310">
    <property type="entry name" value="FATTY ALCOHOL:CAFFEOYL-COA ACYLTRANSFERASE"/>
    <property type="match status" value="1"/>
</dbReference>
<dbReference type="Gene3D" id="3.30.559.10">
    <property type="entry name" value="Chloramphenicol acetyltransferase-like domain"/>
    <property type="match status" value="2"/>
</dbReference>
<sequence length="436" mass="49712">MEKIRKRLVSRTQVRAGVRAGRQYLTGPDIFGGMITVPLFYVYPQGLDPEAMEQSLATVLKTYPLVAGRLKKDAEGYPYIDADDSGVPFEVYDVDGPMPDYGPDYPHQSFIGKYYDKVFPWTIYRPDTPLFGVKVFRFEDGGAICTMAPVHCLIDGSSVWMFVQDWSRAARGLGEPEDIVERDFLLNRSQKYASHLYARKDVQVFGLWQRLGLYARLALQVMRNRLEIHRIPGRYLDELRASYDKACPEGPRVSDVDLLTAQCLKVIARVQGYRKDLHVGVVVDFRFKRGLEIPRRLFGVAIGQEERGFSARDLQECSVPALTLKLRQPTDRPGTVDWRGYLGFMERQRQEKRLGSILPRSVLRGLDGGFMQNNYCAMPVYDADFGTGAPTWYTPTAAPFRMIKVVPTAEEGNSVDLHLILTRRELKAFREQFARL</sequence>
<accession>A0ABV8QEZ3</accession>
<dbReference type="InterPro" id="IPR050317">
    <property type="entry name" value="Plant_Fungal_Acyltransferase"/>
</dbReference>
<dbReference type="EMBL" id="JBHSDI010000007">
    <property type="protein sequence ID" value="MFC4258188.1"/>
    <property type="molecule type" value="Genomic_DNA"/>
</dbReference>
<evidence type="ECO:0000256" key="1">
    <source>
        <dbReference type="ARBA" id="ARBA00022679"/>
    </source>
</evidence>
<proteinExistence type="predicted"/>
<dbReference type="SUPFAM" id="SSF52777">
    <property type="entry name" value="CoA-dependent acyltransferases"/>
    <property type="match status" value="1"/>
</dbReference>
<gene>
    <name evidence="2" type="ORF">ACFOZ5_03975</name>
</gene>
<name>A0ABV8QEZ3_9GAMM</name>
<keyword evidence="1" id="KW-0808">Transferase</keyword>
<organism evidence="2 3">
    <name type="scientific">Marinobacter lacisalsi</name>
    <dbReference type="NCBI Taxonomy" id="475979"/>
    <lineage>
        <taxon>Bacteria</taxon>
        <taxon>Pseudomonadati</taxon>
        <taxon>Pseudomonadota</taxon>
        <taxon>Gammaproteobacteria</taxon>
        <taxon>Pseudomonadales</taxon>
        <taxon>Marinobacteraceae</taxon>
        <taxon>Marinobacter</taxon>
    </lineage>
</organism>
<protein>
    <submittedName>
        <fullName evidence="2">Acyltransferase</fullName>
    </submittedName>
</protein>
<dbReference type="PANTHER" id="PTHR31642">
    <property type="entry name" value="TRICHOTHECENE 3-O-ACETYLTRANSFERASE"/>
    <property type="match status" value="1"/>
</dbReference>
<evidence type="ECO:0000313" key="3">
    <source>
        <dbReference type="Proteomes" id="UP001595798"/>
    </source>
</evidence>
<reference evidence="3" key="1">
    <citation type="journal article" date="2019" name="Int. J. Syst. Evol. Microbiol.">
        <title>The Global Catalogue of Microorganisms (GCM) 10K type strain sequencing project: providing services to taxonomists for standard genome sequencing and annotation.</title>
        <authorList>
            <consortium name="The Broad Institute Genomics Platform"/>
            <consortium name="The Broad Institute Genome Sequencing Center for Infectious Disease"/>
            <person name="Wu L."/>
            <person name="Ma J."/>
        </authorList>
    </citation>
    <scope>NUCLEOTIDE SEQUENCE [LARGE SCALE GENOMIC DNA]</scope>
    <source>
        <strain evidence="3">CECT 7297</strain>
    </source>
</reference>
<comment type="caution">
    <text evidence="2">The sequence shown here is derived from an EMBL/GenBank/DDBJ whole genome shotgun (WGS) entry which is preliminary data.</text>
</comment>